<evidence type="ECO:0000256" key="3">
    <source>
        <dbReference type="SAM" id="MobiDB-lite"/>
    </source>
</evidence>
<dbReference type="GO" id="GO:0030313">
    <property type="term" value="C:cell envelope"/>
    <property type="evidence" value="ECO:0007669"/>
    <property type="project" value="UniProtKB-SubCell"/>
</dbReference>
<feature type="domain" description="CusB-like beta-barrel" evidence="4">
    <location>
        <begin position="237"/>
        <end position="279"/>
    </location>
</feature>
<feature type="region of interest" description="Disordered" evidence="3">
    <location>
        <begin position="1"/>
        <end position="74"/>
    </location>
</feature>
<evidence type="ECO:0000313" key="6">
    <source>
        <dbReference type="Proteomes" id="UP000326912"/>
    </source>
</evidence>
<accession>A0A5J4KU81</accession>
<dbReference type="Gene3D" id="2.40.30.170">
    <property type="match status" value="1"/>
</dbReference>
<sequence length="312" mass="32785">MVNFPIDTATPTEQTDPKNTDPHGGTATPPASPAPPTHITPTPITPTHITPTPIMTDAALSNLPSDTGKSTDSSQTQLQRLRICLNAAQAQYQQVVADAHALVVAAKALVEKDKAALQQAYANARVAVTATRGRVNVTRLEIAPAIDNPLRGETTRDVAEDEGLLAEALAQLHVAQTNLAEATLIAPQDGVVTAINGTIGGQPAAPVNNVFGAPSGAPVLPFIQLVDLSRVDRILLNVSEVDIIKIRIGQPVQFKLKAYGNRQFRGTIEAIVPNAVTTSGATFPTIVHIDPASTRGVVLFPNMTADATIVIR</sequence>
<keyword evidence="2" id="KW-0175">Coiled coil</keyword>
<evidence type="ECO:0000256" key="1">
    <source>
        <dbReference type="ARBA" id="ARBA00004196"/>
    </source>
</evidence>
<dbReference type="InterPro" id="IPR050465">
    <property type="entry name" value="UPF0194_transport"/>
</dbReference>
<feature type="compositionally biased region" description="Polar residues" evidence="3">
    <location>
        <begin position="62"/>
        <end position="74"/>
    </location>
</feature>
<name>A0A5J4KU81_9CHLR</name>
<feature type="compositionally biased region" description="Low complexity" evidence="3">
    <location>
        <begin position="39"/>
        <end position="53"/>
    </location>
</feature>
<comment type="caution">
    <text evidence="5">The sequence shown here is derived from an EMBL/GenBank/DDBJ whole genome shotgun (WGS) entry which is preliminary data.</text>
</comment>
<gene>
    <name evidence="5" type="ORF">KDW_41820</name>
</gene>
<dbReference type="Pfam" id="PF25954">
    <property type="entry name" value="Beta-barrel_RND_2"/>
    <property type="match status" value="1"/>
</dbReference>
<dbReference type="RefSeq" id="WP_162005444.1">
    <property type="nucleotide sequence ID" value="NZ_BKZW01000002.1"/>
</dbReference>
<evidence type="ECO:0000256" key="2">
    <source>
        <dbReference type="ARBA" id="ARBA00023054"/>
    </source>
</evidence>
<evidence type="ECO:0000313" key="5">
    <source>
        <dbReference type="EMBL" id="GER90020.1"/>
    </source>
</evidence>
<dbReference type="EMBL" id="BKZW01000002">
    <property type="protein sequence ID" value="GER90020.1"/>
    <property type="molecule type" value="Genomic_DNA"/>
</dbReference>
<dbReference type="AlphaFoldDB" id="A0A5J4KU81"/>
<evidence type="ECO:0000259" key="4">
    <source>
        <dbReference type="Pfam" id="PF25954"/>
    </source>
</evidence>
<organism evidence="5 6">
    <name type="scientific">Dictyobacter vulcani</name>
    <dbReference type="NCBI Taxonomy" id="2607529"/>
    <lineage>
        <taxon>Bacteria</taxon>
        <taxon>Bacillati</taxon>
        <taxon>Chloroflexota</taxon>
        <taxon>Ktedonobacteria</taxon>
        <taxon>Ktedonobacterales</taxon>
        <taxon>Dictyobacteraceae</taxon>
        <taxon>Dictyobacter</taxon>
    </lineage>
</organism>
<dbReference type="PANTHER" id="PTHR32347:SF23">
    <property type="entry name" value="BLL5650 PROTEIN"/>
    <property type="match status" value="1"/>
</dbReference>
<dbReference type="Proteomes" id="UP000326912">
    <property type="component" value="Unassembled WGS sequence"/>
</dbReference>
<keyword evidence="6" id="KW-1185">Reference proteome</keyword>
<proteinExistence type="predicted"/>
<dbReference type="PANTHER" id="PTHR32347">
    <property type="entry name" value="EFFLUX SYSTEM COMPONENT YKNX-RELATED"/>
    <property type="match status" value="1"/>
</dbReference>
<comment type="subcellular location">
    <subcellularLocation>
        <location evidence="1">Cell envelope</location>
    </subcellularLocation>
</comment>
<protein>
    <recommendedName>
        <fullName evidence="4">CusB-like beta-barrel domain-containing protein</fullName>
    </recommendedName>
</protein>
<reference evidence="5 6" key="1">
    <citation type="submission" date="2019-10" db="EMBL/GenBank/DDBJ databases">
        <title>Dictyobacter vulcani sp. nov., within the class Ktedonobacteria, isolated from soil of volcanic Mt. Zao.</title>
        <authorList>
            <person name="Zheng Y."/>
            <person name="Wang C.M."/>
            <person name="Sakai Y."/>
            <person name="Abe K."/>
            <person name="Yokota A."/>
            <person name="Yabe S."/>
        </authorList>
    </citation>
    <scope>NUCLEOTIDE SEQUENCE [LARGE SCALE GENOMIC DNA]</scope>
    <source>
        <strain evidence="5 6">W12</strain>
    </source>
</reference>
<dbReference type="InterPro" id="IPR058792">
    <property type="entry name" value="Beta-barrel_RND_2"/>
</dbReference>